<dbReference type="GeneID" id="54323463"/>
<dbReference type="PANTHER" id="PTHR36206">
    <property type="entry name" value="ASPERCRYPTIN BIOSYNTHESIS CLUSTER-SPECIFIC TRANSCRIPTION REGULATOR ATNN-RELATED"/>
    <property type="match status" value="1"/>
</dbReference>
<evidence type="ECO:0000256" key="4">
    <source>
        <dbReference type="ARBA" id="ARBA00023125"/>
    </source>
</evidence>
<dbReference type="AlphaFoldDB" id="A0A5M9N3T9"/>
<evidence type="ECO:0000256" key="2">
    <source>
        <dbReference type="ARBA" id="ARBA00022833"/>
    </source>
</evidence>
<evidence type="ECO:0000256" key="1">
    <source>
        <dbReference type="ARBA" id="ARBA00022723"/>
    </source>
</evidence>
<evidence type="ECO:0000256" key="3">
    <source>
        <dbReference type="ARBA" id="ARBA00023015"/>
    </source>
</evidence>
<dbReference type="RefSeq" id="XP_033431224.1">
    <property type="nucleotide sequence ID" value="XM_033565467.1"/>
</dbReference>
<accession>A0A5M9N3T9</accession>
<keyword evidence="3" id="KW-0805">Transcription regulation</keyword>
<name>A0A5M9N3T9_9EURO</name>
<dbReference type="GO" id="GO:0046872">
    <property type="term" value="F:metal ion binding"/>
    <property type="evidence" value="ECO:0007669"/>
    <property type="project" value="UniProtKB-KW"/>
</dbReference>
<dbReference type="PANTHER" id="PTHR36206:SF14">
    <property type="entry name" value="ZN(2)-C6 FUNGAL-TYPE DOMAIN-CONTAINING PROTEIN-RELATED"/>
    <property type="match status" value="1"/>
</dbReference>
<keyword evidence="6" id="KW-0539">Nucleus</keyword>
<proteinExistence type="predicted"/>
<evidence type="ECO:0000313" key="8">
    <source>
        <dbReference type="Proteomes" id="UP000324241"/>
    </source>
</evidence>
<gene>
    <name evidence="7" type="ORF">ATNIH1004_000761</name>
</gene>
<protein>
    <recommendedName>
        <fullName evidence="9">Transcription factor domain-containing protein</fullName>
    </recommendedName>
</protein>
<dbReference type="OrthoDB" id="3145928at2759"/>
<keyword evidence="4" id="KW-0238">DNA-binding</keyword>
<keyword evidence="1" id="KW-0479">Metal-binding</keyword>
<evidence type="ECO:0000256" key="6">
    <source>
        <dbReference type="ARBA" id="ARBA00023242"/>
    </source>
</evidence>
<dbReference type="InterPro" id="IPR052360">
    <property type="entry name" value="Transcr_Regulatory_Proteins"/>
</dbReference>
<keyword evidence="5" id="KW-0804">Transcription</keyword>
<evidence type="ECO:0008006" key="9">
    <source>
        <dbReference type="Google" id="ProtNLM"/>
    </source>
</evidence>
<evidence type="ECO:0000256" key="5">
    <source>
        <dbReference type="ARBA" id="ARBA00023163"/>
    </source>
</evidence>
<reference evidence="7 8" key="1">
    <citation type="submission" date="2019-08" db="EMBL/GenBank/DDBJ databases">
        <title>The genome sequence of a newly discovered highly antifungal drug resistant Aspergillus species, Aspergillus tanneri NIH 1004.</title>
        <authorList>
            <person name="Mounaud S."/>
            <person name="Singh I."/>
            <person name="Joardar V."/>
            <person name="Pakala S."/>
            <person name="Pakala S."/>
            <person name="Venepally P."/>
            <person name="Chung J.K."/>
            <person name="Losada L."/>
            <person name="Nierman W.C."/>
        </authorList>
    </citation>
    <scope>NUCLEOTIDE SEQUENCE [LARGE SCALE GENOMIC DNA]</scope>
    <source>
        <strain evidence="7 8">NIH1004</strain>
    </source>
</reference>
<dbReference type="EMBL" id="QUQM01000002">
    <property type="protein sequence ID" value="KAA8651863.1"/>
    <property type="molecule type" value="Genomic_DNA"/>
</dbReference>
<evidence type="ECO:0000313" key="7">
    <source>
        <dbReference type="EMBL" id="KAA8651863.1"/>
    </source>
</evidence>
<dbReference type="GO" id="GO:0003677">
    <property type="term" value="F:DNA binding"/>
    <property type="evidence" value="ECO:0007669"/>
    <property type="project" value="UniProtKB-KW"/>
</dbReference>
<comment type="caution">
    <text evidence="7">The sequence shown here is derived from an EMBL/GenBank/DDBJ whole genome shotgun (WGS) entry which is preliminary data.</text>
</comment>
<dbReference type="Proteomes" id="UP000324241">
    <property type="component" value="Unassembled WGS sequence"/>
</dbReference>
<organism evidence="7 8">
    <name type="scientific">Aspergillus tanneri</name>
    <dbReference type="NCBI Taxonomy" id="1220188"/>
    <lineage>
        <taxon>Eukaryota</taxon>
        <taxon>Fungi</taxon>
        <taxon>Dikarya</taxon>
        <taxon>Ascomycota</taxon>
        <taxon>Pezizomycotina</taxon>
        <taxon>Eurotiomycetes</taxon>
        <taxon>Eurotiomycetidae</taxon>
        <taxon>Eurotiales</taxon>
        <taxon>Aspergillaceae</taxon>
        <taxon>Aspergillus</taxon>
        <taxon>Aspergillus subgen. Circumdati</taxon>
    </lineage>
</organism>
<sequence length="306" mass="34123">MTSPELLSATQTKALQSSLEELALEFNPDGRFICLSASHWRGFSDNDMAISTQHRSEHGWKYEESNAGKKSQTASDAPVQDASVMWRERRAFAYYFQHAAPFVGGDLDVGFWSTIVPQVCRSEPAVWDAIISISALFESPEPWPKLFFPRLEDPRTLNQNHRDALSWYSRSVSAVRQRIKRGDVDIFVGLISCVLFICIECLQGASKEALQLYRQGVHLILALRTKIACGVVPAFKASLLEDTIVPIFVRLGAIAISVSAVPVRDLLRDTGHALTHKFVSLKTARETIVLLATEAQLFDILALSIY</sequence>
<keyword evidence="2" id="KW-0862">Zinc</keyword>